<dbReference type="GO" id="GO:0052689">
    <property type="term" value="F:carboxylic ester hydrolase activity"/>
    <property type="evidence" value="ECO:0007669"/>
    <property type="project" value="TreeGrafter"/>
</dbReference>
<dbReference type="AlphaFoldDB" id="A0A8S4SCV1"/>
<comment type="catalytic activity">
    <reaction evidence="5">
        <text>a 1,2-diacyl-sn-glycerol + H2O = a 2-acylglycerol + a fatty acid + H(+)</text>
        <dbReference type="Rhea" id="RHEA:33275"/>
        <dbReference type="ChEBI" id="CHEBI:15377"/>
        <dbReference type="ChEBI" id="CHEBI:15378"/>
        <dbReference type="ChEBI" id="CHEBI:17389"/>
        <dbReference type="ChEBI" id="CHEBI:17815"/>
        <dbReference type="ChEBI" id="CHEBI:28868"/>
        <dbReference type="EC" id="3.1.1.116"/>
    </reaction>
</comment>
<dbReference type="Gene3D" id="3.40.50.1820">
    <property type="entry name" value="alpha/beta hydrolase"/>
    <property type="match status" value="1"/>
</dbReference>
<keyword evidence="14" id="KW-1185">Reference proteome</keyword>
<proteinExistence type="inferred from homology"/>
<comment type="catalytic activity">
    <reaction evidence="11">
        <text>1-octadecanoyl-2-(5Z,8Z,11Z,14Z-eicosatetraenoyl)-sn-glycerol + H2O = 2-(5Z,8Z,11Z,14Z-eicosatetraenoyl)-glycerol + octadecanoate + H(+)</text>
        <dbReference type="Rhea" id="RHEA:38507"/>
        <dbReference type="ChEBI" id="CHEBI:15377"/>
        <dbReference type="ChEBI" id="CHEBI:15378"/>
        <dbReference type="ChEBI" id="CHEBI:25629"/>
        <dbReference type="ChEBI" id="CHEBI:52392"/>
        <dbReference type="ChEBI" id="CHEBI:75728"/>
    </reaction>
</comment>
<evidence type="ECO:0000256" key="11">
    <source>
        <dbReference type="ARBA" id="ARBA00048919"/>
    </source>
</evidence>
<comment type="catalytic activity">
    <reaction evidence="9">
        <text>1,2-didecanoylglycerol + H2O = decanoylglycerol + decanoate + H(+)</text>
        <dbReference type="Rhea" id="RHEA:48596"/>
        <dbReference type="ChEBI" id="CHEBI:11152"/>
        <dbReference type="ChEBI" id="CHEBI:15377"/>
        <dbReference type="ChEBI" id="CHEBI:15378"/>
        <dbReference type="ChEBI" id="CHEBI:27689"/>
        <dbReference type="ChEBI" id="CHEBI:90605"/>
    </reaction>
</comment>
<name>A0A8S4SCV1_9NEOP</name>
<dbReference type="PRINTS" id="PR00111">
    <property type="entry name" value="ABHYDROLASE"/>
</dbReference>
<comment type="similarity">
    <text evidence="1">Belongs to the AB hydrolase superfamily.</text>
</comment>
<evidence type="ECO:0000256" key="3">
    <source>
        <dbReference type="ARBA" id="ARBA00026104"/>
    </source>
</evidence>
<dbReference type="Pfam" id="PF00561">
    <property type="entry name" value="Abhydrolase_1"/>
    <property type="match status" value="1"/>
</dbReference>
<evidence type="ECO:0000256" key="8">
    <source>
        <dbReference type="ARBA" id="ARBA00048283"/>
    </source>
</evidence>
<dbReference type="PANTHER" id="PTHR46118">
    <property type="entry name" value="PROTEIN ABHD11"/>
    <property type="match status" value="1"/>
</dbReference>
<dbReference type="GO" id="GO:0005739">
    <property type="term" value="C:mitochondrion"/>
    <property type="evidence" value="ECO:0007669"/>
    <property type="project" value="TreeGrafter"/>
</dbReference>
<evidence type="ECO:0000256" key="2">
    <source>
        <dbReference type="ARBA" id="ARBA00022801"/>
    </source>
</evidence>
<evidence type="ECO:0000256" key="7">
    <source>
        <dbReference type="ARBA" id="ARBA00044064"/>
    </source>
</evidence>
<dbReference type="InterPro" id="IPR029058">
    <property type="entry name" value="AB_hydrolase_fold"/>
</dbReference>
<comment type="catalytic activity">
    <reaction evidence="6">
        <text>a 1,3-diacyl-sn-glycerol + H2O = a 1-acyl-sn-glycerol + a fatty acid + H(+)</text>
        <dbReference type="Rhea" id="RHEA:38503"/>
        <dbReference type="ChEBI" id="CHEBI:15377"/>
        <dbReference type="ChEBI" id="CHEBI:15378"/>
        <dbReference type="ChEBI" id="CHEBI:28868"/>
        <dbReference type="ChEBI" id="CHEBI:64683"/>
        <dbReference type="ChEBI" id="CHEBI:77272"/>
    </reaction>
</comment>
<dbReference type="OrthoDB" id="8119704at2759"/>
<comment type="catalytic activity">
    <reaction evidence="10">
        <text>1-octadecanoyl-2-(9Z-octadecenoyl)-sn-glycerol + H2O = 2-(9Z-octadecenoyl)-glycerol + octadecanoate + H(+)</text>
        <dbReference type="Rhea" id="RHEA:77103"/>
        <dbReference type="ChEBI" id="CHEBI:15377"/>
        <dbReference type="ChEBI" id="CHEBI:15378"/>
        <dbReference type="ChEBI" id="CHEBI:25629"/>
        <dbReference type="ChEBI" id="CHEBI:73990"/>
        <dbReference type="ChEBI" id="CHEBI:75468"/>
    </reaction>
</comment>
<dbReference type="SUPFAM" id="SSF53474">
    <property type="entry name" value="alpha/beta-Hydrolases"/>
    <property type="match status" value="1"/>
</dbReference>
<gene>
    <name evidence="13" type="primary">jg17803</name>
    <name evidence="13" type="ORF">PAEG_LOCUS25208</name>
</gene>
<evidence type="ECO:0000256" key="6">
    <source>
        <dbReference type="ARBA" id="ARBA00043742"/>
    </source>
</evidence>
<evidence type="ECO:0000313" key="14">
    <source>
        <dbReference type="Proteomes" id="UP000838756"/>
    </source>
</evidence>
<reference evidence="13" key="1">
    <citation type="submission" date="2022-03" db="EMBL/GenBank/DDBJ databases">
        <authorList>
            <person name="Lindestad O."/>
        </authorList>
    </citation>
    <scope>NUCLEOTIDE SEQUENCE</scope>
</reference>
<dbReference type="Proteomes" id="UP000838756">
    <property type="component" value="Unassembled WGS sequence"/>
</dbReference>
<organism evidence="13 14">
    <name type="scientific">Pararge aegeria aegeria</name>
    <dbReference type="NCBI Taxonomy" id="348720"/>
    <lineage>
        <taxon>Eukaryota</taxon>
        <taxon>Metazoa</taxon>
        <taxon>Ecdysozoa</taxon>
        <taxon>Arthropoda</taxon>
        <taxon>Hexapoda</taxon>
        <taxon>Insecta</taxon>
        <taxon>Pterygota</taxon>
        <taxon>Neoptera</taxon>
        <taxon>Endopterygota</taxon>
        <taxon>Lepidoptera</taxon>
        <taxon>Glossata</taxon>
        <taxon>Ditrysia</taxon>
        <taxon>Papilionoidea</taxon>
        <taxon>Nymphalidae</taxon>
        <taxon>Satyrinae</taxon>
        <taxon>Satyrini</taxon>
        <taxon>Parargina</taxon>
        <taxon>Pararge</taxon>
    </lineage>
</organism>
<comment type="catalytic activity">
    <reaction evidence="8">
        <text>1-octadecanoyl-2-(4Z,7Z,10Z,13Z,16Z,19Z-docosahexaenoyl)-sn-glycerol + H2O = 2-(4Z,7Z,10Z,13Z,16Z,19Z-docosahexaenoyl)-glycerol + octadecanoate + H(+)</text>
        <dbReference type="Rhea" id="RHEA:77107"/>
        <dbReference type="ChEBI" id="CHEBI:15377"/>
        <dbReference type="ChEBI" id="CHEBI:15378"/>
        <dbReference type="ChEBI" id="CHEBI:25629"/>
        <dbReference type="ChEBI" id="CHEBI:77129"/>
        <dbReference type="ChEBI" id="CHEBI:186738"/>
    </reaction>
</comment>
<protein>
    <recommendedName>
        <fullName evidence="7">sn-1-specific diacylglycerol lipase ABHD11</fullName>
        <ecNumber evidence="3">3.1.1.116</ecNumber>
    </recommendedName>
    <alternativeName>
        <fullName evidence="4">Alpha/beta hydrolase domain-containing protein 11</fullName>
    </alternativeName>
</protein>
<dbReference type="PANTHER" id="PTHR46118:SF4">
    <property type="entry name" value="PROTEIN ABHD11"/>
    <property type="match status" value="1"/>
</dbReference>
<accession>A0A8S4SCV1</accession>
<keyword evidence="2" id="KW-0378">Hydrolase</keyword>
<evidence type="ECO:0000259" key="12">
    <source>
        <dbReference type="Pfam" id="PF00561"/>
    </source>
</evidence>
<evidence type="ECO:0000256" key="10">
    <source>
        <dbReference type="ARBA" id="ARBA00048513"/>
    </source>
</evidence>
<evidence type="ECO:0000256" key="9">
    <source>
        <dbReference type="ARBA" id="ARBA00048504"/>
    </source>
</evidence>
<evidence type="ECO:0000256" key="1">
    <source>
        <dbReference type="ARBA" id="ARBA00008645"/>
    </source>
</evidence>
<evidence type="ECO:0000256" key="4">
    <source>
        <dbReference type="ARBA" id="ARBA00042703"/>
    </source>
</evidence>
<feature type="domain" description="AB hydrolase-1" evidence="12">
    <location>
        <begin position="47"/>
        <end position="288"/>
    </location>
</feature>
<dbReference type="EMBL" id="CAKXAJ010026304">
    <property type="protein sequence ID" value="CAH2266216.1"/>
    <property type="molecule type" value="Genomic_DNA"/>
</dbReference>
<sequence length="303" mass="33892">MITLKLYKYAILRHISNYKGISGNTAKSAVNLSYKIYGEPTVYHDEPPILLVHEILGNKKHWDSIGKTMVNVMKKAVVSIDLRNHGDSPHVNSHKYEDLVGDILKLLDKLSIKRASLVGHSIGGRAVMGVSLTAPDKVAGLLIVDISPISNARHLTDFLPQVLVAMKNIDFKKVKNVSAAKKETRKQLKKIIKDDLLLNAIISNIKLKSDHKIGWACNIDTLIKHFKHIISFPDTLRKKSFSGPTLFIGGQFSEYLPADDLSGIREMFPRAVVSYVPQVGHNLHFEDPKTFLEIAISFLRTNK</sequence>
<dbReference type="InterPro" id="IPR000073">
    <property type="entry name" value="AB_hydrolase_1"/>
</dbReference>
<comment type="caution">
    <text evidence="13">The sequence shown here is derived from an EMBL/GenBank/DDBJ whole genome shotgun (WGS) entry which is preliminary data.</text>
</comment>
<dbReference type="EC" id="3.1.1.116" evidence="3"/>
<evidence type="ECO:0000256" key="5">
    <source>
        <dbReference type="ARBA" id="ARBA00043667"/>
    </source>
</evidence>
<evidence type="ECO:0000313" key="13">
    <source>
        <dbReference type="EMBL" id="CAH2266216.1"/>
    </source>
</evidence>